<dbReference type="SMART" id="SM00212">
    <property type="entry name" value="UBCc"/>
    <property type="match status" value="1"/>
</dbReference>
<dbReference type="AlphaFoldDB" id="A0AAU9IN40"/>
<dbReference type="SUPFAM" id="SSF54495">
    <property type="entry name" value="UBC-like"/>
    <property type="match status" value="1"/>
</dbReference>
<dbReference type="PROSITE" id="PS50127">
    <property type="entry name" value="UBC_2"/>
    <property type="match status" value="1"/>
</dbReference>
<evidence type="ECO:0000259" key="1">
    <source>
        <dbReference type="PROSITE" id="PS50127"/>
    </source>
</evidence>
<name>A0AAU9IN40_9CILI</name>
<keyword evidence="3" id="KW-1185">Reference proteome</keyword>
<dbReference type="PANTHER" id="PTHR24068">
    <property type="entry name" value="UBIQUITIN-CONJUGATING ENZYME E2"/>
    <property type="match status" value="1"/>
</dbReference>
<sequence>MKHSIYKEVQILSTKLDMLGDGQIKQLKVTSLQHVRVVVQPDSGIWSGKNLIFEIKTRNKYPQEPCKVICITSIKHPNILELDGEVCLSMFDDDWCPDMSIEHYMQGILYILHHPNFDDPLSDYFCIAKEQGRIEDAIQQIALA</sequence>
<dbReference type="Pfam" id="PF00179">
    <property type="entry name" value="UQ_con"/>
    <property type="match status" value="1"/>
</dbReference>
<proteinExistence type="predicted"/>
<comment type="caution">
    <text evidence="2">The sequence shown here is derived from an EMBL/GenBank/DDBJ whole genome shotgun (WGS) entry which is preliminary data.</text>
</comment>
<evidence type="ECO:0000313" key="2">
    <source>
        <dbReference type="EMBL" id="CAG9315857.1"/>
    </source>
</evidence>
<evidence type="ECO:0000313" key="3">
    <source>
        <dbReference type="Proteomes" id="UP001162131"/>
    </source>
</evidence>
<dbReference type="Gene3D" id="3.10.110.10">
    <property type="entry name" value="Ubiquitin Conjugating Enzyme"/>
    <property type="match status" value="1"/>
</dbReference>
<protein>
    <recommendedName>
        <fullName evidence="1">UBC core domain-containing protein</fullName>
    </recommendedName>
</protein>
<dbReference type="CDD" id="cd23794">
    <property type="entry name" value="UBCc_UBE2F_UBE2M"/>
    <property type="match status" value="1"/>
</dbReference>
<organism evidence="2 3">
    <name type="scientific">Blepharisma stoltei</name>
    <dbReference type="NCBI Taxonomy" id="1481888"/>
    <lineage>
        <taxon>Eukaryota</taxon>
        <taxon>Sar</taxon>
        <taxon>Alveolata</taxon>
        <taxon>Ciliophora</taxon>
        <taxon>Postciliodesmatophora</taxon>
        <taxon>Heterotrichea</taxon>
        <taxon>Heterotrichida</taxon>
        <taxon>Blepharismidae</taxon>
        <taxon>Blepharisma</taxon>
    </lineage>
</organism>
<dbReference type="EMBL" id="CAJZBQ010000014">
    <property type="protein sequence ID" value="CAG9315857.1"/>
    <property type="molecule type" value="Genomic_DNA"/>
</dbReference>
<feature type="domain" description="UBC core" evidence="1">
    <location>
        <begin position="1"/>
        <end position="144"/>
    </location>
</feature>
<dbReference type="Proteomes" id="UP001162131">
    <property type="component" value="Unassembled WGS sequence"/>
</dbReference>
<dbReference type="InterPro" id="IPR000608">
    <property type="entry name" value="UBC"/>
</dbReference>
<accession>A0AAU9IN40</accession>
<dbReference type="InterPro" id="IPR016135">
    <property type="entry name" value="UBQ-conjugating_enzyme/RWD"/>
</dbReference>
<reference evidence="2" key="1">
    <citation type="submission" date="2021-09" db="EMBL/GenBank/DDBJ databases">
        <authorList>
            <consortium name="AG Swart"/>
            <person name="Singh M."/>
            <person name="Singh A."/>
            <person name="Seah K."/>
            <person name="Emmerich C."/>
        </authorList>
    </citation>
    <scope>NUCLEOTIDE SEQUENCE</scope>
    <source>
        <strain evidence="2">ATCC30299</strain>
    </source>
</reference>
<gene>
    <name evidence="2" type="ORF">BSTOLATCC_MIC14601</name>
</gene>